<protein>
    <recommendedName>
        <fullName evidence="2">Cyclic nucleotide-binding domain-containing protein</fullName>
    </recommendedName>
</protein>
<feature type="transmembrane region" description="Helical" evidence="1">
    <location>
        <begin position="53"/>
        <end position="76"/>
    </location>
</feature>
<feature type="domain" description="Cyclic nucleotide-binding" evidence="2">
    <location>
        <begin position="94"/>
        <end position="171"/>
    </location>
</feature>
<feature type="transmembrane region" description="Helical" evidence="1">
    <location>
        <begin position="29"/>
        <end position="47"/>
    </location>
</feature>
<dbReference type="RefSeq" id="WP_307274892.1">
    <property type="nucleotide sequence ID" value="NZ_JAUSVX010000006.1"/>
</dbReference>
<evidence type="ECO:0000313" key="3">
    <source>
        <dbReference type="EMBL" id="MDQ0470716.1"/>
    </source>
</evidence>
<evidence type="ECO:0000313" key="4">
    <source>
        <dbReference type="Proteomes" id="UP001242480"/>
    </source>
</evidence>
<sequence>MLESFLQNGLVHVAALIGVAAMTFRSQLLLRGLLLASTMLYIVYYLAVPPVPMWAPIFWSAVTVAINGTMMARIVLDRTQFRLTLDEQRLQAELGDTLSPGAFRRLMALASWRTAESPRILTREGAPVESLFYVVDGALGITKSGKSFPIAAGTFIGEVAFLRGTPASATATLQPGARYVEWPAAALGRLLDGNPSLRTAFGSLLNEDMAAKVANA</sequence>
<keyword evidence="1" id="KW-0472">Membrane</keyword>
<evidence type="ECO:0000259" key="2">
    <source>
        <dbReference type="PROSITE" id="PS50042"/>
    </source>
</evidence>
<feature type="transmembrane region" description="Helical" evidence="1">
    <location>
        <begin position="6"/>
        <end position="24"/>
    </location>
</feature>
<keyword evidence="1" id="KW-1133">Transmembrane helix</keyword>
<accession>A0ABU0JB03</accession>
<dbReference type="CDD" id="cd00038">
    <property type="entry name" value="CAP_ED"/>
    <property type="match status" value="1"/>
</dbReference>
<proteinExistence type="predicted"/>
<dbReference type="SUPFAM" id="SSF51206">
    <property type="entry name" value="cAMP-binding domain-like"/>
    <property type="match status" value="1"/>
</dbReference>
<name>A0ABU0JB03_9HYPH</name>
<dbReference type="Pfam" id="PF00027">
    <property type="entry name" value="cNMP_binding"/>
    <property type="match status" value="1"/>
</dbReference>
<comment type="caution">
    <text evidence="3">The sequence shown here is derived from an EMBL/GenBank/DDBJ whole genome shotgun (WGS) entry which is preliminary data.</text>
</comment>
<evidence type="ECO:0000256" key="1">
    <source>
        <dbReference type="SAM" id="Phobius"/>
    </source>
</evidence>
<gene>
    <name evidence="3" type="ORF">QO011_003735</name>
</gene>
<keyword evidence="4" id="KW-1185">Reference proteome</keyword>
<organism evidence="3 4">
    <name type="scientific">Labrys wisconsinensis</name>
    <dbReference type="NCBI Taxonomy" id="425677"/>
    <lineage>
        <taxon>Bacteria</taxon>
        <taxon>Pseudomonadati</taxon>
        <taxon>Pseudomonadota</taxon>
        <taxon>Alphaproteobacteria</taxon>
        <taxon>Hyphomicrobiales</taxon>
        <taxon>Xanthobacteraceae</taxon>
        <taxon>Labrys</taxon>
    </lineage>
</organism>
<dbReference type="Proteomes" id="UP001242480">
    <property type="component" value="Unassembled WGS sequence"/>
</dbReference>
<dbReference type="PROSITE" id="PS50042">
    <property type="entry name" value="CNMP_BINDING_3"/>
    <property type="match status" value="1"/>
</dbReference>
<dbReference type="Gene3D" id="2.60.120.10">
    <property type="entry name" value="Jelly Rolls"/>
    <property type="match status" value="1"/>
</dbReference>
<dbReference type="InterPro" id="IPR000595">
    <property type="entry name" value="cNMP-bd_dom"/>
</dbReference>
<dbReference type="InterPro" id="IPR018490">
    <property type="entry name" value="cNMP-bd_dom_sf"/>
</dbReference>
<keyword evidence="1" id="KW-0812">Transmembrane</keyword>
<dbReference type="EMBL" id="JAUSVX010000006">
    <property type="protein sequence ID" value="MDQ0470716.1"/>
    <property type="molecule type" value="Genomic_DNA"/>
</dbReference>
<dbReference type="InterPro" id="IPR014710">
    <property type="entry name" value="RmlC-like_jellyroll"/>
</dbReference>
<reference evidence="3 4" key="1">
    <citation type="submission" date="2023-07" db="EMBL/GenBank/DDBJ databases">
        <title>Genomic Encyclopedia of Type Strains, Phase IV (KMG-IV): sequencing the most valuable type-strain genomes for metagenomic binning, comparative biology and taxonomic classification.</title>
        <authorList>
            <person name="Goeker M."/>
        </authorList>
    </citation>
    <scope>NUCLEOTIDE SEQUENCE [LARGE SCALE GENOMIC DNA]</scope>
    <source>
        <strain evidence="3 4">DSM 19619</strain>
    </source>
</reference>